<dbReference type="KEGG" id="rch:RUM_23790"/>
<evidence type="ECO:0000256" key="1">
    <source>
        <dbReference type="ARBA" id="ARBA00004141"/>
    </source>
</evidence>
<evidence type="ECO:0000256" key="2">
    <source>
        <dbReference type="ARBA" id="ARBA00022692"/>
    </source>
</evidence>
<reference evidence="7" key="1">
    <citation type="submission" date="2010-03" db="EMBL/GenBank/DDBJ databases">
        <title>The genome sequence of Ruminococcus sp. 18P13.</title>
        <authorList>
            <consortium name="metaHIT consortium -- http://www.metahit.eu/"/>
            <person name="Pajon A."/>
            <person name="Turner K."/>
            <person name="Parkhill J."/>
            <person name="Bernalier A."/>
        </authorList>
    </citation>
    <scope>NUCLEOTIDE SEQUENCE [LARGE SCALE GENOMIC DNA]</scope>
    <source>
        <strain evidence="7">Type strain: 18P13</strain>
    </source>
</reference>
<keyword evidence="8" id="KW-1185">Reference proteome</keyword>
<feature type="transmembrane region" description="Helical" evidence="5">
    <location>
        <begin position="169"/>
        <end position="189"/>
    </location>
</feature>
<keyword evidence="7" id="KW-0436">Ligase</keyword>
<feature type="transmembrane region" description="Helical" evidence="5">
    <location>
        <begin position="245"/>
        <end position="260"/>
    </location>
</feature>
<dbReference type="PANTHER" id="PTHR37422:SF13">
    <property type="entry name" value="LIPOPOLYSACCHARIDE BIOSYNTHESIS PROTEIN PA4999-RELATED"/>
    <property type="match status" value="1"/>
</dbReference>
<dbReference type="Proteomes" id="UP000007054">
    <property type="component" value="Chromosome"/>
</dbReference>
<gene>
    <name evidence="7" type="ordered locus">RUM_23790</name>
</gene>
<comment type="subcellular location">
    <subcellularLocation>
        <location evidence="1">Membrane</location>
        <topology evidence="1">Multi-pass membrane protein</topology>
    </subcellularLocation>
</comment>
<keyword evidence="3 5" id="KW-1133">Transmembrane helix</keyword>
<feature type="transmembrane region" description="Helical" evidence="5">
    <location>
        <begin position="26"/>
        <end position="47"/>
    </location>
</feature>
<organism evidence="7 8">
    <name type="scientific">Ruminococcus champanellensis (strain DSM 18848 / JCM 17042 / KCTC 15320 / 18P13)</name>
    <dbReference type="NCBI Taxonomy" id="213810"/>
    <lineage>
        <taxon>Bacteria</taxon>
        <taxon>Bacillati</taxon>
        <taxon>Bacillota</taxon>
        <taxon>Clostridia</taxon>
        <taxon>Eubacteriales</taxon>
        <taxon>Oscillospiraceae</taxon>
        <taxon>Ruminococcus</taxon>
    </lineage>
</organism>
<feature type="transmembrane region" description="Helical" evidence="5">
    <location>
        <begin position="295"/>
        <end position="314"/>
    </location>
</feature>
<feature type="transmembrane region" description="Helical" evidence="5">
    <location>
        <begin position="421"/>
        <end position="445"/>
    </location>
</feature>
<evidence type="ECO:0000256" key="4">
    <source>
        <dbReference type="ARBA" id="ARBA00023136"/>
    </source>
</evidence>
<feature type="transmembrane region" description="Helical" evidence="5">
    <location>
        <begin position="107"/>
        <end position="125"/>
    </location>
</feature>
<feature type="transmembrane region" description="Helical" evidence="5">
    <location>
        <begin position="266"/>
        <end position="283"/>
    </location>
</feature>
<feature type="transmembrane region" description="Helical" evidence="5">
    <location>
        <begin position="145"/>
        <end position="162"/>
    </location>
</feature>
<dbReference type="InterPro" id="IPR007016">
    <property type="entry name" value="O-antigen_ligase-rel_domated"/>
</dbReference>
<evidence type="ECO:0000256" key="5">
    <source>
        <dbReference type="SAM" id="Phobius"/>
    </source>
</evidence>
<dbReference type="PATRIC" id="fig|213810.4.peg.2273"/>
<dbReference type="HOGENOM" id="CLU_544991_0_0_9"/>
<name>D4LFH5_RUMC1</name>
<dbReference type="InterPro" id="IPR051533">
    <property type="entry name" value="WaaL-like"/>
</dbReference>
<dbReference type="GO" id="GO:0016020">
    <property type="term" value="C:membrane"/>
    <property type="evidence" value="ECO:0007669"/>
    <property type="project" value="UniProtKB-SubCell"/>
</dbReference>
<evidence type="ECO:0000313" key="8">
    <source>
        <dbReference type="Proteomes" id="UP000007054"/>
    </source>
</evidence>
<dbReference type="GeneID" id="83157021"/>
<protein>
    <submittedName>
        <fullName evidence="7">O-Antigen ligase</fullName>
    </submittedName>
</protein>
<dbReference type="STRING" id="213810.RUM_23790"/>
<evidence type="ECO:0000313" key="7">
    <source>
        <dbReference type="EMBL" id="CBL18370.1"/>
    </source>
</evidence>
<reference evidence="7" key="2">
    <citation type="submission" date="2010-03" db="EMBL/GenBank/DDBJ databases">
        <authorList>
            <person name="Pajon A."/>
        </authorList>
    </citation>
    <scope>NUCLEOTIDE SEQUENCE</scope>
    <source>
        <strain evidence="7">Type strain: 18P13</strain>
    </source>
</reference>
<accession>D4LFH5</accession>
<proteinExistence type="predicted"/>
<dbReference type="Pfam" id="PF04932">
    <property type="entry name" value="Wzy_C"/>
    <property type="match status" value="1"/>
</dbReference>
<sequence>MAKTLFHSSERSNFIVNLKPERLRQLSCRVCMLAMILLTGSMLLTELTQDVYGSLSEAISDGGTRGVLAYLVLILRSVSSMFAVGGVLALIFAFIALIKKQFDPKRAALPAALLCSILILGYISALLSFDTTVALIGMEGRGRGVLALLFYGAFFVICSQLHRKEAEKLGLWITGYGLAQCLFALFQILPIRLPSSYDHMFPRLLVDVYLPSGLSSNPAAFAMLLTMLGMLAVCMALYSREKKRRLYYTIAAAVFLFFLPRTQCLAGLVGLGAVLVTGLVLGLRKGACKPVKPLAAMVLCAGIGFGTACAAPLLNGSKFLSSDADTPLSAGYHLQDGSIVFLDGAYRNDVCGQYSRQDAQGKFDLEQPLSIYPYMWKQAAQTIAKYPLLGTGADNYIYAQLRSSYTIIQNLNIVDDPYNDYLYQAATRGIPALLLYLALAAVSLLRGAKAYRKGKAPLGLAVLLGAGGYLLTAVCGISALPVTPVFWMLLGLSCGGVQED</sequence>
<feature type="transmembrane region" description="Helical" evidence="5">
    <location>
        <begin position="67"/>
        <end position="95"/>
    </location>
</feature>
<evidence type="ECO:0000256" key="3">
    <source>
        <dbReference type="ARBA" id="ARBA00022989"/>
    </source>
</evidence>
<keyword evidence="2 5" id="KW-0812">Transmembrane</keyword>
<dbReference type="EMBL" id="FP929052">
    <property type="protein sequence ID" value="CBL18370.1"/>
    <property type="molecule type" value="Genomic_DNA"/>
</dbReference>
<dbReference type="RefSeq" id="WP_015559276.1">
    <property type="nucleotide sequence ID" value="NC_021039.1"/>
</dbReference>
<dbReference type="AlphaFoldDB" id="D4LFH5"/>
<evidence type="ECO:0000259" key="6">
    <source>
        <dbReference type="Pfam" id="PF04932"/>
    </source>
</evidence>
<dbReference type="PANTHER" id="PTHR37422">
    <property type="entry name" value="TEICHURONIC ACID BIOSYNTHESIS PROTEIN TUAE"/>
    <property type="match status" value="1"/>
</dbReference>
<feature type="transmembrane region" description="Helical" evidence="5">
    <location>
        <begin position="219"/>
        <end position="238"/>
    </location>
</feature>
<dbReference type="GO" id="GO:0016874">
    <property type="term" value="F:ligase activity"/>
    <property type="evidence" value="ECO:0007669"/>
    <property type="project" value="UniProtKB-KW"/>
</dbReference>
<feature type="domain" description="O-antigen ligase-related" evidence="6">
    <location>
        <begin position="226"/>
        <end position="437"/>
    </location>
</feature>
<feature type="transmembrane region" description="Helical" evidence="5">
    <location>
        <begin position="457"/>
        <end position="480"/>
    </location>
</feature>
<keyword evidence="4 5" id="KW-0472">Membrane</keyword>